<dbReference type="SMART" id="SM00369">
    <property type="entry name" value="LRR_TYP"/>
    <property type="match status" value="3"/>
</dbReference>
<evidence type="ECO:0000313" key="5">
    <source>
        <dbReference type="Proteomes" id="UP000014500"/>
    </source>
</evidence>
<organism evidence="4 5">
    <name type="scientific">Strigamia maritima</name>
    <name type="common">European centipede</name>
    <name type="synonym">Geophilus maritimus</name>
    <dbReference type="NCBI Taxonomy" id="126957"/>
    <lineage>
        <taxon>Eukaryota</taxon>
        <taxon>Metazoa</taxon>
        <taxon>Ecdysozoa</taxon>
        <taxon>Arthropoda</taxon>
        <taxon>Myriapoda</taxon>
        <taxon>Chilopoda</taxon>
        <taxon>Pleurostigmophora</taxon>
        <taxon>Geophilomorpha</taxon>
        <taxon>Linotaeniidae</taxon>
        <taxon>Strigamia</taxon>
    </lineage>
</organism>
<accession>T1IMZ8</accession>
<keyword evidence="2" id="KW-0732">Signal</keyword>
<dbReference type="STRING" id="126957.T1IMZ8"/>
<dbReference type="InterPro" id="IPR003591">
    <property type="entry name" value="Leu-rich_rpt_typical-subtyp"/>
</dbReference>
<dbReference type="InterPro" id="IPR001611">
    <property type="entry name" value="Leu-rich_rpt"/>
</dbReference>
<dbReference type="Proteomes" id="UP000014500">
    <property type="component" value="Unassembled WGS sequence"/>
</dbReference>
<evidence type="ECO:0000313" key="4">
    <source>
        <dbReference type="EnsemblMetazoa" id="SMAR002367-PA"/>
    </source>
</evidence>
<dbReference type="EMBL" id="AFFK01017377">
    <property type="status" value="NOT_ANNOTATED_CDS"/>
    <property type="molecule type" value="Genomic_DNA"/>
</dbReference>
<dbReference type="PhylomeDB" id="T1IMZ8"/>
<dbReference type="PANTHER" id="PTHR24373">
    <property type="entry name" value="SLIT RELATED LEUCINE-RICH REPEAT NEURONAL PROTEIN"/>
    <property type="match status" value="1"/>
</dbReference>
<keyword evidence="1" id="KW-0433">Leucine-rich repeat</keyword>
<sequence>MPNNCLQSIRSSKNDIRSFKTLDFRYNKLAQIPKLDYPLLSFYDLSRNSINTVSKTDFTFTKDVMFVNLSNNNLRSLPQDILKDLHLLRELNLSHNLISDLFENIFDENKELEKLDMSYNQLTKLSKFIFNMSDKLEVINMSNNKIKYVDLWFGMLNRLKVLRLESNDIIEL</sequence>
<evidence type="ECO:0000256" key="2">
    <source>
        <dbReference type="ARBA" id="ARBA00022729"/>
    </source>
</evidence>
<dbReference type="AlphaFoldDB" id="T1IMZ8"/>
<dbReference type="InterPro" id="IPR032675">
    <property type="entry name" value="LRR_dom_sf"/>
</dbReference>
<dbReference type="GO" id="GO:0005615">
    <property type="term" value="C:extracellular space"/>
    <property type="evidence" value="ECO:0007669"/>
    <property type="project" value="TreeGrafter"/>
</dbReference>
<keyword evidence="3" id="KW-0677">Repeat</keyword>
<dbReference type="HOGENOM" id="CLU_1557231_0_0_1"/>
<protein>
    <submittedName>
        <fullName evidence="4">Uncharacterized protein</fullName>
    </submittedName>
</protein>
<dbReference type="eggNOG" id="KOG4237">
    <property type="taxonomic scope" value="Eukaryota"/>
</dbReference>
<proteinExistence type="predicted"/>
<reference evidence="5" key="1">
    <citation type="submission" date="2011-05" db="EMBL/GenBank/DDBJ databases">
        <authorList>
            <person name="Richards S.R."/>
            <person name="Qu J."/>
            <person name="Jiang H."/>
            <person name="Jhangiani S.N."/>
            <person name="Agravi P."/>
            <person name="Goodspeed R."/>
            <person name="Gross S."/>
            <person name="Mandapat C."/>
            <person name="Jackson L."/>
            <person name="Mathew T."/>
            <person name="Pu L."/>
            <person name="Thornton R."/>
            <person name="Saada N."/>
            <person name="Wilczek-Boney K.B."/>
            <person name="Lee S."/>
            <person name="Kovar C."/>
            <person name="Wu Y."/>
            <person name="Scherer S.E."/>
            <person name="Worley K.C."/>
            <person name="Muzny D.M."/>
            <person name="Gibbs R."/>
        </authorList>
    </citation>
    <scope>NUCLEOTIDE SEQUENCE</scope>
    <source>
        <strain evidence="5">Brora</strain>
    </source>
</reference>
<dbReference type="EnsemblMetazoa" id="SMAR002367-RA">
    <property type="protein sequence ID" value="SMAR002367-PA"/>
    <property type="gene ID" value="SMAR002367"/>
</dbReference>
<dbReference type="GO" id="GO:0031012">
    <property type="term" value="C:extracellular matrix"/>
    <property type="evidence" value="ECO:0007669"/>
    <property type="project" value="TreeGrafter"/>
</dbReference>
<dbReference type="Pfam" id="PF13855">
    <property type="entry name" value="LRR_8"/>
    <property type="match status" value="1"/>
</dbReference>
<dbReference type="PANTHER" id="PTHR24373:SF384">
    <property type="entry name" value="LEUCINE RICH REPEAT CONTAINING 38"/>
    <property type="match status" value="1"/>
</dbReference>
<name>T1IMZ8_STRMM</name>
<evidence type="ECO:0000256" key="1">
    <source>
        <dbReference type="ARBA" id="ARBA00022614"/>
    </source>
</evidence>
<reference evidence="4" key="2">
    <citation type="submission" date="2015-02" db="UniProtKB">
        <authorList>
            <consortium name="EnsemblMetazoa"/>
        </authorList>
    </citation>
    <scope>IDENTIFICATION</scope>
</reference>
<evidence type="ECO:0000256" key="3">
    <source>
        <dbReference type="ARBA" id="ARBA00022737"/>
    </source>
</evidence>
<keyword evidence="5" id="KW-1185">Reference proteome</keyword>
<dbReference type="SUPFAM" id="SSF52058">
    <property type="entry name" value="L domain-like"/>
    <property type="match status" value="1"/>
</dbReference>
<dbReference type="OMA" id="ANLNMSE"/>
<dbReference type="Gene3D" id="3.80.10.10">
    <property type="entry name" value="Ribonuclease Inhibitor"/>
    <property type="match status" value="1"/>
</dbReference>
<dbReference type="InterPro" id="IPR050328">
    <property type="entry name" value="Dev_Immune_Receptor"/>
</dbReference>
<dbReference type="PROSITE" id="PS51450">
    <property type="entry name" value="LRR"/>
    <property type="match status" value="2"/>
</dbReference>